<dbReference type="Proteomes" id="UP000030758">
    <property type="component" value="Unassembled WGS sequence"/>
</dbReference>
<organism evidence="2">
    <name type="scientific">Trichuris suis</name>
    <name type="common">pig whipworm</name>
    <dbReference type="NCBI Taxonomy" id="68888"/>
    <lineage>
        <taxon>Eukaryota</taxon>
        <taxon>Metazoa</taxon>
        <taxon>Ecdysozoa</taxon>
        <taxon>Nematoda</taxon>
        <taxon>Enoplea</taxon>
        <taxon>Dorylaimia</taxon>
        <taxon>Trichinellida</taxon>
        <taxon>Trichuridae</taxon>
        <taxon>Trichuris</taxon>
    </lineage>
</organism>
<feature type="chain" id="PRO_5001795490" evidence="1">
    <location>
        <begin position="18"/>
        <end position="80"/>
    </location>
</feature>
<evidence type="ECO:0000313" key="2">
    <source>
        <dbReference type="EMBL" id="KFD61775.1"/>
    </source>
</evidence>
<keyword evidence="1" id="KW-0732">Signal</keyword>
<feature type="non-terminal residue" evidence="2">
    <location>
        <position position="1"/>
    </location>
</feature>
<reference evidence="2" key="1">
    <citation type="journal article" date="2014" name="Nat. Genet.">
        <title>Genome and transcriptome of the porcine whipworm Trichuris suis.</title>
        <authorList>
            <person name="Jex A.R."/>
            <person name="Nejsum P."/>
            <person name="Schwarz E.M."/>
            <person name="Hu L."/>
            <person name="Young N.D."/>
            <person name="Hall R.S."/>
            <person name="Korhonen P.K."/>
            <person name="Liao S."/>
            <person name="Thamsborg S."/>
            <person name="Xia J."/>
            <person name="Xu P."/>
            <person name="Wang S."/>
            <person name="Scheerlinck J.P."/>
            <person name="Hofmann A."/>
            <person name="Sternberg P.W."/>
            <person name="Wang J."/>
            <person name="Gasser R.B."/>
        </authorList>
    </citation>
    <scope>NUCLEOTIDE SEQUENCE [LARGE SCALE GENOMIC DNA]</scope>
    <source>
        <strain evidence="2">DCEP-RM93F</strain>
    </source>
</reference>
<dbReference type="AlphaFoldDB" id="A0A085MX29"/>
<dbReference type="EMBL" id="KL367611">
    <property type="protein sequence ID" value="KFD61775.1"/>
    <property type="molecule type" value="Genomic_DNA"/>
</dbReference>
<sequence>ILIWYLYLCTTLARAASSNLLSLSVTTWKDCLEQGQQFALMPQRDRRQGPRRKRHQRALLSFLATGCVDESLWPGKSNGL</sequence>
<proteinExistence type="predicted"/>
<accession>A0A085MX29</accession>
<evidence type="ECO:0000256" key="1">
    <source>
        <dbReference type="SAM" id="SignalP"/>
    </source>
</evidence>
<gene>
    <name evidence="2" type="ORF">M514_26021</name>
</gene>
<protein>
    <submittedName>
        <fullName evidence="2">Uncharacterized protein</fullName>
    </submittedName>
</protein>
<feature type="signal peptide" evidence="1">
    <location>
        <begin position="1"/>
        <end position="17"/>
    </location>
</feature>
<name>A0A085MX29_9BILA</name>